<dbReference type="EMBL" id="JBEZFP010000005">
    <property type="protein sequence ID" value="MEU8132476.1"/>
    <property type="molecule type" value="Genomic_DNA"/>
</dbReference>
<keyword evidence="4" id="KW-1185">Reference proteome</keyword>
<comment type="caution">
    <text evidence="3">The sequence shown here is derived from an EMBL/GenBank/DDBJ whole genome shotgun (WGS) entry which is preliminary data.</text>
</comment>
<feature type="domain" description="PucR C-terminal helix-turn-helix" evidence="2">
    <location>
        <begin position="311"/>
        <end position="366"/>
    </location>
</feature>
<feature type="domain" description="PucR C-terminal helix-turn-helix" evidence="2">
    <location>
        <begin position="414"/>
        <end position="472"/>
    </location>
</feature>
<dbReference type="InterPro" id="IPR042070">
    <property type="entry name" value="PucR_C-HTH_sf"/>
</dbReference>
<dbReference type="RefSeq" id="WP_358348362.1">
    <property type="nucleotide sequence ID" value="NZ_JBEZFP010000005.1"/>
</dbReference>
<evidence type="ECO:0000313" key="4">
    <source>
        <dbReference type="Proteomes" id="UP001551482"/>
    </source>
</evidence>
<dbReference type="Pfam" id="PF13556">
    <property type="entry name" value="HTH_30"/>
    <property type="match status" value="2"/>
</dbReference>
<name>A0ABV3D9S1_9ACTN</name>
<accession>A0ABV3D9S1</accession>
<proteinExistence type="predicted"/>
<protein>
    <submittedName>
        <fullName evidence="3">Helix-turn-helix domain-containing protein</fullName>
    </submittedName>
</protein>
<dbReference type="PANTHER" id="PTHR33744">
    <property type="entry name" value="CARBOHYDRATE DIACID REGULATOR"/>
    <property type="match status" value="1"/>
</dbReference>
<gene>
    <name evidence="3" type="ORF">AB0C36_03120</name>
</gene>
<evidence type="ECO:0000313" key="3">
    <source>
        <dbReference type="EMBL" id="MEU8132476.1"/>
    </source>
</evidence>
<sequence>MSATTHRASLGALMNHMTEATGCVFALVEMRGAFRAARPFVLAGEFDGPEAVFARGDVRDVRLAERRSATFVLDGRAHHVVGVGTGPTATMLVASRPVPLPADLPTVAARTAWLAGVQLRAHRTEMAESRLADTRTRLREAAFRLLCAGHASAAQQVVGSLRRELPDPVRVCVLEGIPQQLRERHRGRPEILDEGIWAFRATVRRDAVVLLAPAADKGALADLVSRLAASTGCLVGMSEVVPLRATGTGYEQALHALYAARDQAAGHLQFESRSQIAQLLGPAADSWAHTLLEPLLTYEPPRRTAADTTELLRTARVWLRLAQHAPRNLGVHRNTVRERLRLVAELLGADLNRVADQAIVSLALRVHERGNGEVRARRAGTHTPLESLLDSPQALQWALSQLRPFLGSHSDVGMDTVRTWLAHDACVVPTAAELGLSVSAARKRLLRVSRDLGRSLLELPGTRHDLWFALLIHDRAEARINGTPDAMPPVPGLTGRSAAAAPDDLAGSRSG</sequence>
<evidence type="ECO:0000256" key="1">
    <source>
        <dbReference type="SAM" id="MobiDB-lite"/>
    </source>
</evidence>
<evidence type="ECO:0000259" key="2">
    <source>
        <dbReference type="Pfam" id="PF13556"/>
    </source>
</evidence>
<dbReference type="InterPro" id="IPR051448">
    <property type="entry name" value="CdaR-like_regulators"/>
</dbReference>
<feature type="region of interest" description="Disordered" evidence="1">
    <location>
        <begin position="481"/>
        <end position="511"/>
    </location>
</feature>
<reference evidence="3 4" key="1">
    <citation type="submission" date="2024-06" db="EMBL/GenBank/DDBJ databases">
        <title>The Natural Products Discovery Center: Release of the First 8490 Sequenced Strains for Exploring Actinobacteria Biosynthetic Diversity.</title>
        <authorList>
            <person name="Kalkreuter E."/>
            <person name="Kautsar S.A."/>
            <person name="Yang D."/>
            <person name="Bader C.D."/>
            <person name="Teijaro C.N."/>
            <person name="Fluegel L."/>
            <person name="Davis C.M."/>
            <person name="Simpson J.R."/>
            <person name="Lauterbach L."/>
            <person name="Steele A.D."/>
            <person name="Gui C."/>
            <person name="Meng S."/>
            <person name="Li G."/>
            <person name="Viehrig K."/>
            <person name="Ye F."/>
            <person name="Su P."/>
            <person name="Kiefer A.F."/>
            <person name="Nichols A."/>
            <person name="Cepeda A.J."/>
            <person name="Yan W."/>
            <person name="Fan B."/>
            <person name="Jiang Y."/>
            <person name="Adhikari A."/>
            <person name="Zheng C.-J."/>
            <person name="Schuster L."/>
            <person name="Cowan T.M."/>
            <person name="Smanski M.J."/>
            <person name="Chevrette M.G."/>
            <person name="De Carvalho L.P.S."/>
            <person name="Shen B."/>
        </authorList>
    </citation>
    <scope>NUCLEOTIDE SEQUENCE [LARGE SCALE GENOMIC DNA]</scope>
    <source>
        <strain evidence="3 4">NPDC048946</strain>
    </source>
</reference>
<dbReference type="InterPro" id="IPR025736">
    <property type="entry name" value="PucR_C-HTH_dom"/>
</dbReference>
<dbReference type="Proteomes" id="UP001551482">
    <property type="component" value="Unassembled WGS sequence"/>
</dbReference>
<organism evidence="3 4">
    <name type="scientific">Streptodolium elevatio</name>
    <dbReference type="NCBI Taxonomy" id="3157996"/>
    <lineage>
        <taxon>Bacteria</taxon>
        <taxon>Bacillati</taxon>
        <taxon>Actinomycetota</taxon>
        <taxon>Actinomycetes</taxon>
        <taxon>Kitasatosporales</taxon>
        <taxon>Streptomycetaceae</taxon>
        <taxon>Streptodolium</taxon>
    </lineage>
</organism>
<dbReference type="Gene3D" id="1.10.10.2840">
    <property type="entry name" value="PucR C-terminal helix-turn-helix domain"/>
    <property type="match status" value="2"/>
</dbReference>